<evidence type="ECO:0000256" key="3">
    <source>
        <dbReference type="SAM" id="SignalP"/>
    </source>
</evidence>
<feature type="chain" id="PRO_5025336845" description="Chemokine interleukin-8-like domain-containing protein" evidence="3">
    <location>
        <begin position="28"/>
        <end position="146"/>
    </location>
</feature>
<evidence type="ECO:0000256" key="2">
    <source>
        <dbReference type="SAM" id="MobiDB-lite"/>
    </source>
</evidence>
<feature type="region of interest" description="Disordered" evidence="2">
    <location>
        <begin position="112"/>
        <end position="146"/>
    </location>
</feature>
<dbReference type="InParanoid" id="A0A665WR89"/>
<evidence type="ECO:0000259" key="4">
    <source>
        <dbReference type="Pfam" id="PF00048"/>
    </source>
</evidence>
<dbReference type="InterPro" id="IPR001811">
    <property type="entry name" value="Chemokine_IL8-like_dom"/>
</dbReference>
<proteinExistence type="predicted"/>
<dbReference type="AlphaFoldDB" id="A0A665WR89"/>
<feature type="signal peptide" evidence="3">
    <location>
        <begin position="1"/>
        <end position="27"/>
    </location>
</feature>
<dbReference type="Pfam" id="PF00048">
    <property type="entry name" value="IL8"/>
    <property type="match status" value="1"/>
</dbReference>
<evidence type="ECO:0000256" key="1">
    <source>
        <dbReference type="ARBA" id="ARBA00022514"/>
    </source>
</evidence>
<name>A0A665WR89_ECHNA</name>
<reference evidence="5" key="2">
    <citation type="submission" date="2025-08" db="UniProtKB">
        <authorList>
            <consortium name="Ensembl"/>
        </authorList>
    </citation>
    <scope>IDENTIFICATION</scope>
</reference>
<evidence type="ECO:0000313" key="5">
    <source>
        <dbReference type="Ensembl" id="ENSENLP00000046533.1"/>
    </source>
</evidence>
<reference evidence="5" key="1">
    <citation type="submission" date="2021-04" db="EMBL/GenBank/DDBJ databases">
        <authorList>
            <consortium name="Wellcome Sanger Institute Data Sharing"/>
        </authorList>
    </citation>
    <scope>NUCLEOTIDE SEQUENCE [LARGE SCALE GENOMIC DNA]</scope>
</reference>
<keyword evidence="1" id="KW-0202">Cytokine</keyword>
<evidence type="ECO:0000313" key="6">
    <source>
        <dbReference type="Proteomes" id="UP000472264"/>
    </source>
</evidence>
<dbReference type="Gene3D" id="2.40.50.40">
    <property type="match status" value="1"/>
</dbReference>
<feature type="domain" description="Chemokine interleukin-8-like" evidence="4">
    <location>
        <begin position="33"/>
        <end position="81"/>
    </location>
</feature>
<dbReference type="InterPro" id="IPR036048">
    <property type="entry name" value="Interleukin_8-like_sf"/>
</dbReference>
<dbReference type="GO" id="GO:0008009">
    <property type="term" value="F:chemokine activity"/>
    <property type="evidence" value="ECO:0007669"/>
    <property type="project" value="InterPro"/>
</dbReference>
<dbReference type="SUPFAM" id="SSF54117">
    <property type="entry name" value="Interleukin 8-like chemokines"/>
    <property type="match status" value="1"/>
</dbReference>
<sequence length="146" mass="16026">MISFGSPLKFALVAIFLVVLLEYGSTAEKVAPCCKTVSTEEITEKITGYTIQKAEPPCVQAVIFHTEKGLFCTYLRAAWVLPKIQDFRKRARAESTKAAPTPVSLLSLITSTTAPSTAGTRHTPPPSPPEDHHRYGLNTKHRTRST</sequence>
<organism evidence="5 6">
    <name type="scientific">Echeneis naucrates</name>
    <name type="common">Live sharksucker</name>
    <dbReference type="NCBI Taxonomy" id="173247"/>
    <lineage>
        <taxon>Eukaryota</taxon>
        <taxon>Metazoa</taxon>
        <taxon>Chordata</taxon>
        <taxon>Craniata</taxon>
        <taxon>Vertebrata</taxon>
        <taxon>Euteleostomi</taxon>
        <taxon>Actinopterygii</taxon>
        <taxon>Neopterygii</taxon>
        <taxon>Teleostei</taxon>
        <taxon>Neoteleostei</taxon>
        <taxon>Acanthomorphata</taxon>
        <taxon>Carangaria</taxon>
        <taxon>Carangiformes</taxon>
        <taxon>Echeneidae</taxon>
        <taxon>Echeneis</taxon>
    </lineage>
</organism>
<protein>
    <recommendedName>
        <fullName evidence="4">Chemokine interleukin-8-like domain-containing protein</fullName>
    </recommendedName>
</protein>
<dbReference type="GO" id="GO:0006955">
    <property type="term" value="P:immune response"/>
    <property type="evidence" value="ECO:0007669"/>
    <property type="project" value="InterPro"/>
</dbReference>
<accession>A0A665WR89</accession>
<dbReference type="Proteomes" id="UP000472264">
    <property type="component" value="Chromosome 20"/>
</dbReference>
<keyword evidence="3" id="KW-0732">Signal</keyword>
<dbReference type="GO" id="GO:0005615">
    <property type="term" value="C:extracellular space"/>
    <property type="evidence" value="ECO:0007669"/>
    <property type="project" value="UniProtKB-KW"/>
</dbReference>
<dbReference type="OMA" id="TAWTITD"/>
<keyword evidence="6" id="KW-1185">Reference proteome</keyword>
<reference evidence="5" key="3">
    <citation type="submission" date="2025-09" db="UniProtKB">
        <authorList>
            <consortium name="Ensembl"/>
        </authorList>
    </citation>
    <scope>IDENTIFICATION</scope>
</reference>
<dbReference type="Ensembl" id="ENSENLT00000047670.1">
    <property type="protein sequence ID" value="ENSENLP00000046533.1"/>
    <property type="gene ID" value="ENSENLG00000019726.1"/>
</dbReference>